<comment type="function">
    <text evidence="10">Hydrolyzes the pyrophosphate bond of UDP-2,3-diacylglucosamine to yield 2,3-diacylglucosamine 1-phosphate (lipid X) and UMP by catalyzing the attack of water at the alpha-P atom. Involved in the biosynthesis of lipid A, a phosphorylated glycolipid that anchors the lipopolysaccharide to the outer membrane of the cell.</text>
</comment>
<evidence type="ECO:0000256" key="3">
    <source>
        <dbReference type="ARBA" id="ARBA00022519"/>
    </source>
</evidence>
<feature type="binding site" evidence="10">
    <location>
        <position position="142"/>
    </location>
    <ligand>
        <name>Mn(2+)</name>
        <dbReference type="ChEBI" id="CHEBI:29035"/>
        <label>2</label>
    </ligand>
</feature>
<dbReference type="EMBL" id="JAUSRD010000006">
    <property type="protein sequence ID" value="MDP9893764.1"/>
    <property type="molecule type" value="Genomic_DNA"/>
</dbReference>
<proteinExistence type="inferred from homology"/>
<keyword evidence="4 10" id="KW-0441">Lipid A biosynthesis</keyword>
<dbReference type="NCBIfam" id="NF003743">
    <property type="entry name" value="PRK05340.1"/>
    <property type="match status" value="1"/>
</dbReference>
<evidence type="ECO:0000313" key="13">
    <source>
        <dbReference type="Proteomes" id="UP001242045"/>
    </source>
</evidence>
<keyword evidence="9 10" id="KW-0464">Manganese</keyword>
<feature type="binding site" evidence="10">
    <location>
        <position position="37"/>
    </location>
    <ligand>
        <name>Mn(2+)</name>
        <dbReference type="ChEBI" id="CHEBI:29035"/>
        <label>1</label>
    </ligand>
</feature>
<dbReference type="HAMAP" id="MF_00575">
    <property type="entry name" value="LpxH"/>
    <property type="match status" value="1"/>
</dbReference>
<comment type="cofactor">
    <cofactor evidence="10">
        <name>Mn(2+)</name>
        <dbReference type="ChEBI" id="CHEBI:29035"/>
    </cofactor>
    <text evidence="10">Binds 2 Mn(2+) ions per subunit in a binuclear metal center.</text>
</comment>
<comment type="caution">
    <text evidence="10">Lacks conserved residue(s) required for the propagation of feature annotation.</text>
</comment>
<keyword evidence="6 10" id="KW-0378">Hydrolase</keyword>
<evidence type="ECO:0000256" key="6">
    <source>
        <dbReference type="ARBA" id="ARBA00022801"/>
    </source>
</evidence>
<comment type="pathway">
    <text evidence="10">Glycolipid biosynthesis; lipid IV(A) biosynthesis; lipid IV(A) from (3R)-3-hydroxytetradecanoyl-[acyl-carrier-protein] and UDP-N-acetyl-alpha-D-glucosamine: step 4/6.</text>
</comment>
<dbReference type="AlphaFoldDB" id="A0AAW8D0R5"/>
<reference evidence="12" key="1">
    <citation type="submission" date="2023-07" db="EMBL/GenBank/DDBJ databases">
        <title>Sorghum-associated microbial communities from plants grown in Nebraska, USA.</title>
        <authorList>
            <person name="Schachtman D."/>
        </authorList>
    </citation>
    <scope>NUCLEOTIDE SEQUENCE</scope>
    <source>
        <strain evidence="12">DS3754</strain>
    </source>
</reference>
<feature type="binding site" evidence="10">
    <location>
        <position position="68"/>
    </location>
    <ligand>
        <name>Mn(2+)</name>
        <dbReference type="ChEBI" id="CHEBI:29035"/>
        <label>2</label>
    </ligand>
</feature>
<evidence type="ECO:0000256" key="1">
    <source>
        <dbReference type="ARBA" id="ARBA00022475"/>
    </source>
</evidence>
<feature type="domain" description="Calcineurin-like phosphoesterase" evidence="11">
    <location>
        <begin position="32"/>
        <end position="227"/>
    </location>
</feature>
<name>A0AAW8D0R5_9BURK</name>
<evidence type="ECO:0000256" key="9">
    <source>
        <dbReference type="ARBA" id="ARBA00023211"/>
    </source>
</evidence>
<dbReference type="GO" id="GO:0005737">
    <property type="term" value="C:cytoplasm"/>
    <property type="evidence" value="ECO:0007669"/>
    <property type="project" value="InterPro"/>
</dbReference>
<evidence type="ECO:0000256" key="4">
    <source>
        <dbReference type="ARBA" id="ARBA00022556"/>
    </source>
</evidence>
<sequence>MTLRQGQARRGMTNVANPAFPELVAPPAWRTVDLISDLHLQAGEPATFEAWRGYLETTPADALVILGDLFEVWVGDDAAAAPGFEAQCAELLRRTAQRLPVFFMHGNRDFLVGPALAAQCGLTLLDDPTVLVLHGQRWLLSHGDILCLEDTEYLKFRAMVRTPEWQAAFLARPLEERRALARAMRTQSEDRKRDPSTIWADVDTDAARRWLHQAKAQTMVHGHTHRPAEHDLGNGLRRIVLSDWDVAAHPPRAQLLCLSTAGAQRVDLR</sequence>
<dbReference type="GO" id="GO:0009245">
    <property type="term" value="P:lipid A biosynthetic process"/>
    <property type="evidence" value="ECO:0007669"/>
    <property type="project" value="UniProtKB-UniRule"/>
</dbReference>
<dbReference type="GO" id="GO:0019897">
    <property type="term" value="C:extrinsic component of plasma membrane"/>
    <property type="evidence" value="ECO:0007669"/>
    <property type="project" value="UniProtKB-UniRule"/>
</dbReference>
<keyword evidence="5 10" id="KW-0479">Metal-binding</keyword>
<comment type="catalytic activity">
    <reaction evidence="10">
        <text>UDP-2-N,3-O-bis[(3R)-3-hydroxytetradecanoyl]-alpha-D-glucosamine + H2O = 2-N,3-O-bis[(3R)-3-hydroxytetradecanoyl]-alpha-D-glucosaminyl 1-phosphate + UMP + 2 H(+)</text>
        <dbReference type="Rhea" id="RHEA:25213"/>
        <dbReference type="ChEBI" id="CHEBI:15377"/>
        <dbReference type="ChEBI" id="CHEBI:15378"/>
        <dbReference type="ChEBI" id="CHEBI:57865"/>
        <dbReference type="ChEBI" id="CHEBI:57957"/>
        <dbReference type="ChEBI" id="CHEBI:78847"/>
        <dbReference type="EC" id="3.6.1.54"/>
    </reaction>
</comment>
<feature type="binding site" evidence="10">
    <location>
        <position position="223"/>
    </location>
    <ligand>
        <name>substrate</name>
    </ligand>
</feature>
<dbReference type="SUPFAM" id="SSF56300">
    <property type="entry name" value="Metallo-dependent phosphatases"/>
    <property type="match status" value="1"/>
</dbReference>
<dbReference type="PANTHER" id="PTHR34990:SF1">
    <property type="entry name" value="UDP-2,3-DIACYLGLUCOSAMINE HYDROLASE"/>
    <property type="match status" value="1"/>
</dbReference>
<dbReference type="Pfam" id="PF00149">
    <property type="entry name" value="Metallophos"/>
    <property type="match status" value="1"/>
</dbReference>
<evidence type="ECO:0000256" key="5">
    <source>
        <dbReference type="ARBA" id="ARBA00022723"/>
    </source>
</evidence>
<keyword evidence="3 10" id="KW-0997">Cell inner membrane</keyword>
<keyword evidence="2 10" id="KW-0444">Lipid biosynthesis</keyword>
<feature type="binding site" evidence="10">
    <location>
        <position position="39"/>
    </location>
    <ligand>
        <name>Mn(2+)</name>
        <dbReference type="ChEBI" id="CHEBI:29035"/>
        <label>1</label>
    </ligand>
</feature>
<dbReference type="NCBIfam" id="TIGR01854">
    <property type="entry name" value="lipid_A_lpxH"/>
    <property type="match status" value="1"/>
</dbReference>
<feature type="binding site" evidence="10">
    <location>
        <position position="188"/>
    </location>
    <ligand>
        <name>substrate</name>
    </ligand>
</feature>
<evidence type="ECO:0000256" key="2">
    <source>
        <dbReference type="ARBA" id="ARBA00022516"/>
    </source>
</evidence>
<evidence type="ECO:0000313" key="12">
    <source>
        <dbReference type="EMBL" id="MDP9893764.1"/>
    </source>
</evidence>
<dbReference type="InterPro" id="IPR029052">
    <property type="entry name" value="Metallo-depent_PP-like"/>
</dbReference>
<dbReference type="InterPro" id="IPR010138">
    <property type="entry name" value="UDP-diacylglucosamine_Hdrlase"/>
</dbReference>
<dbReference type="Gene3D" id="3.60.21.10">
    <property type="match status" value="1"/>
</dbReference>
<feature type="binding site" evidence="10">
    <location>
        <begin position="107"/>
        <end position="108"/>
    </location>
    <ligand>
        <name>substrate</name>
    </ligand>
</feature>
<dbReference type="PANTHER" id="PTHR34990">
    <property type="entry name" value="UDP-2,3-DIACYLGLUCOSAMINE HYDROLASE-RELATED"/>
    <property type="match status" value="1"/>
</dbReference>
<dbReference type="CDD" id="cd07398">
    <property type="entry name" value="MPP_YbbF-LpxH"/>
    <property type="match status" value="1"/>
</dbReference>
<comment type="caution">
    <text evidence="12">The sequence shown here is derived from an EMBL/GenBank/DDBJ whole genome shotgun (WGS) entry which is preliminary data.</text>
</comment>
<comment type="subcellular location">
    <subcellularLocation>
        <location evidence="10">Cell inner membrane</location>
        <topology evidence="10">Peripheral membrane protein</topology>
        <orientation evidence="10">Cytoplasmic side</orientation>
    </subcellularLocation>
</comment>
<keyword evidence="1 10" id="KW-1003">Cell membrane</keyword>
<dbReference type="GO" id="GO:0030145">
    <property type="term" value="F:manganese ion binding"/>
    <property type="evidence" value="ECO:0007669"/>
    <property type="project" value="UniProtKB-UniRule"/>
</dbReference>
<dbReference type="InterPro" id="IPR004843">
    <property type="entry name" value="Calcineurin-like_PHP"/>
</dbReference>
<protein>
    <recommendedName>
        <fullName evidence="10">UDP-2,3-diacylglucosamine hydrolase</fullName>
        <ecNumber evidence="10">3.6.1.54</ecNumber>
    </recommendedName>
    <alternativeName>
        <fullName evidence="10">UDP-2,3-diacylglucosamine diphosphatase</fullName>
    </alternativeName>
</protein>
<feature type="binding site" evidence="10">
    <location>
        <position position="107"/>
    </location>
    <ligand>
        <name>Mn(2+)</name>
        <dbReference type="ChEBI" id="CHEBI:29035"/>
        <label>2</label>
    </ligand>
</feature>
<keyword evidence="8 10" id="KW-0472">Membrane</keyword>
<gene>
    <name evidence="10" type="primary">lpxH</name>
    <name evidence="12" type="ORF">J2W31_002879</name>
</gene>
<dbReference type="EC" id="3.6.1.54" evidence="10"/>
<accession>A0AAW8D0R5</accession>
<comment type="similarity">
    <text evidence="10">Belongs to the LpxH family.</text>
</comment>
<dbReference type="GO" id="GO:0008758">
    <property type="term" value="F:UDP-2,3-diacylglucosamine hydrolase activity"/>
    <property type="evidence" value="ECO:0007669"/>
    <property type="project" value="UniProtKB-UniRule"/>
</dbReference>
<keyword evidence="7 10" id="KW-0443">Lipid metabolism</keyword>
<evidence type="ECO:0000256" key="8">
    <source>
        <dbReference type="ARBA" id="ARBA00023136"/>
    </source>
</evidence>
<dbReference type="InterPro" id="IPR043461">
    <property type="entry name" value="LpxH-like"/>
</dbReference>
<feature type="binding site" evidence="10">
    <location>
        <position position="225"/>
    </location>
    <ligand>
        <name>Mn(2+)</name>
        <dbReference type="ChEBI" id="CHEBI:29035"/>
        <label>1</label>
    </ligand>
</feature>
<feature type="binding site" evidence="10">
    <location>
        <position position="68"/>
    </location>
    <ligand>
        <name>Mn(2+)</name>
        <dbReference type="ChEBI" id="CHEBI:29035"/>
        <label>1</label>
    </ligand>
</feature>
<dbReference type="Proteomes" id="UP001242045">
    <property type="component" value="Unassembled WGS sequence"/>
</dbReference>
<evidence type="ECO:0000256" key="7">
    <source>
        <dbReference type="ARBA" id="ARBA00023098"/>
    </source>
</evidence>
<organism evidence="12 13">
    <name type="scientific">Variovorax boronicumulans</name>
    <dbReference type="NCBI Taxonomy" id="436515"/>
    <lineage>
        <taxon>Bacteria</taxon>
        <taxon>Pseudomonadati</taxon>
        <taxon>Pseudomonadota</taxon>
        <taxon>Betaproteobacteria</taxon>
        <taxon>Burkholderiales</taxon>
        <taxon>Comamonadaceae</taxon>
        <taxon>Variovorax</taxon>
    </lineage>
</organism>
<evidence type="ECO:0000256" key="10">
    <source>
        <dbReference type="HAMAP-Rule" id="MF_00575"/>
    </source>
</evidence>
<evidence type="ECO:0000259" key="11">
    <source>
        <dbReference type="Pfam" id="PF00149"/>
    </source>
</evidence>
<feature type="binding site" evidence="10">
    <location>
        <position position="192"/>
    </location>
    <ligand>
        <name>substrate</name>
    </ligand>
</feature>
<feature type="binding site" evidence="10">
    <location>
        <position position="223"/>
    </location>
    <ligand>
        <name>Mn(2+)</name>
        <dbReference type="ChEBI" id="CHEBI:29035"/>
        <label>2</label>
    </ligand>
</feature>
<feature type="binding site" evidence="10">
    <location>
        <position position="150"/>
    </location>
    <ligand>
        <name>substrate</name>
    </ligand>
</feature>